<comment type="caution">
    <text evidence="7">The sequence shown here is derived from an EMBL/GenBank/DDBJ whole genome shotgun (WGS) entry which is preliminary data.</text>
</comment>
<dbReference type="OrthoDB" id="9804590at2"/>
<dbReference type="PROSITE" id="PS50926">
    <property type="entry name" value="TRAM"/>
    <property type="match status" value="1"/>
</dbReference>
<evidence type="ECO:0000256" key="5">
    <source>
        <dbReference type="PROSITE-ProRule" id="PRU10015"/>
    </source>
</evidence>
<dbReference type="InterPro" id="IPR002792">
    <property type="entry name" value="TRAM_dom"/>
</dbReference>
<name>A0A2A9CYS5_9MICO</name>
<feature type="binding site" evidence="4">
    <location>
        <position position="269"/>
    </location>
    <ligand>
        <name>S-adenosyl-L-methionine</name>
        <dbReference type="ChEBI" id="CHEBI:59789"/>
    </ligand>
</feature>
<evidence type="ECO:0000313" key="8">
    <source>
        <dbReference type="Proteomes" id="UP000224915"/>
    </source>
</evidence>
<dbReference type="Gene3D" id="3.40.50.150">
    <property type="entry name" value="Vaccinia Virus protein VP39"/>
    <property type="match status" value="1"/>
</dbReference>
<dbReference type="AlphaFoldDB" id="A0A2A9CYS5"/>
<evidence type="ECO:0000259" key="6">
    <source>
        <dbReference type="PROSITE" id="PS50926"/>
    </source>
</evidence>
<reference evidence="7 8" key="1">
    <citation type="submission" date="2017-10" db="EMBL/GenBank/DDBJ databases">
        <title>Sequencing the genomes of 1000 actinobacteria strains.</title>
        <authorList>
            <person name="Klenk H.-P."/>
        </authorList>
    </citation>
    <scope>NUCLEOTIDE SEQUENCE [LARGE SCALE GENOMIC DNA]</scope>
    <source>
        <strain evidence="7 8">DSM 21801</strain>
    </source>
</reference>
<evidence type="ECO:0000313" key="7">
    <source>
        <dbReference type="EMBL" id="PFG19553.1"/>
    </source>
</evidence>
<dbReference type="InterPro" id="IPR030390">
    <property type="entry name" value="MeTrfase_TrmA_AS"/>
</dbReference>
<gene>
    <name evidence="7" type="ORF">ATL40_1117</name>
</gene>
<dbReference type="InterPro" id="IPR010280">
    <property type="entry name" value="U5_MeTrfase_fam"/>
</dbReference>
<dbReference type="Pfam" id="PF05958">
    <property type="entry name" value="tRNA_U5-meth_tr"/>
    <property type="match status" value="1"/>
</dbReference>
<dbReference type="Pfam" id="PF01938">
    <property type="entry name" value="TRAM"/>
    <property type="match status" value="1"/>
</dbReference>
<evidence type="ECO:0000256" key="2">
    <source>
        <dbReference type="ARBA" id="ARBA00022679"/>
    </source>
</evidence>
<dbReference type="PROSITE" id="PS01230">
    <property type="entry name" value="TRMA_1"/>
    <property type="match status" value="1"/>
</dbReference>
<evidence type="ECO:0000256" key="3">
    <source>
        <dbReference type="ARBA" id="ARBA00022691"/>
    </source>
</evidence>
<sequence>MSRTLGQVRVERPAHGGHAVARHEGRVIFVRHTAPGELVDVRVEEDAPDARFWRGEAVVVHEPSPDRVAHVWPAAGPGGVGGAELGHLRLAAQRAWKREVLIETLTRVGHLEAPDLEVRAAPGDEDRGGLGTRTRITMVADAEGRPAMHRARSHELVPIGEMPLAVPALADLAVWDSRVRAGTRLDLVAPSEPSAGAFVLADGERKGGKGRWVTEQVTVTGPDGLPRTYRYRVAADGFWQTHREAPGVIAETVLQAADLQEGERVWELYSGAGLLTLPLADAVGPRGRIDAVEGDASGSRAARRNAREHPWIRLHAGDVRTVVGELSTHAQERPDVVVLDPPRAGARREVMAAITAATPRRIVYVACDPASLARDAAIAVEHGYTLTSVQGLDLFPHTHHVEAVAVLDREG</sequence>
<feature type="active site" description="Nucleophile" evidence="4">
    <location>
        <position position="367"/>
    </location>
</feature>
<dbReference type="EMBL" id="PDJD01000001">
    <property type="protein sequence ID" value="PFG19553.1"/>
    <property type="molecule type" value="Genomic_DNA"/>
</dbReference>
<proteinExistence type="inferred from homology"/>
<dbReference type="CDD" id="cd02440">
    <property type="entry name" value="AdoMet_MTases"/>
    <property type="match status" value="1"/>
</dbReference>
<dbReference type="PANTHER" id="PTHR11061">
    <property type="entry name" value="RNA M5U METHYLTRANSFERASE"/>
    <property type="match status" value="1"/>
</dbReference>
<dbReference type="Gene3D" id="2.40.50.140">
    <property type="entry name" value="Nucleic acid-binding proteins"/>
    <property type="match status" value="1"/>
</dbReference>
<keyword evidence="8" id="KW-1185">Reference proteome</keyword>
<evidence type="ECO:0000256" key="4">
    <source>
        <dbReference type="PROSITE-ProRule" id="PRU01024"/>
    </source>
</evidence>
<feature type="domain" description="TRAM" evidence="6">
    <location>
        <begin position="1"/>
        <end position="59"/>
    </location>
</feature>
<dbReference type="PROSITE" id="PS51687">
    <property type="entry name" value="SAM_MT_RNA_M5U"/>
    <property type="match status" value="1"/>
</dbReference>
<dbReference type="Proteomes" id="UP000224915">
    <property type="component" value="Unassembled WGS sequence"/>
</dbReference>
<keyword evidence="1 4" id="KW-0489">Methyltransferase</keyword>
<dbReference type="InterPro" id="IPR030391">
    <property type="entry name" value="MeTrfase_TrmA_CS"/>
</dbReference>
<dbReference type="InterPro" id="IPR012340">
    <property type="entry name" value="NA-bd_OB-fold"/>
</dbReference>
<accession>A0A2A9CYS5</accession>
<dbReference type="PROSITE" id="PS01231">
    <property type="entry name" value="TRMA_2"/>
    <property type="match status" value="1"/>
</dbReference>
<comment type="similarity">
    <text evidence="4">Belongs to the class I-like SAM-binding methyltransferase superfamily. RNA M5U methyltransferase family.</text>
</comment>
<evidence type="ECO:0000256" key="1">
    <source>
        <dbReference type="ARBA" id="ARBA00022603"/>
    </source>
</evidence>
<feature type="binding site" evidence="4">
    <location>
        <position position="340"/>
    </location>
    <ligand>
        <name>S-adenosyl-L-methionine</name>
        <dbReference type="ChEBI" id="CHEBI:59789"/>
    </ligand>
</feature>
<keyword evidence="3 4" id="KW-0949">S-adenosyl-L-methionine</keyword>
<organism evidence="7 8">
    <name type="scientific">Serinibacter salmoneus</name>
    <dbReference type="NCBI Taxonomy" id="556530"/>
    <lineage>
        <taxon>Bacteria</taxon>
        <taxon>Bacillati</taxon>
        <taxon>Actinomycetota</taxon>
        <taxon>Actinomycetes</taxon>
        <taxon>Micrococcales</taxon>
        <taxon>Beutenbergiaceae</taxon>
        <taxon>Serinibacter</taxon>
    </lineage>
</organism>
<dbReference type="GO" id="GO:0070041">
    <property type="term" value="F:rRNA (uridine-C5-)-methyltransferase activity"/>
    <property type="evidence" value="ECO:0007669"/>
    <property type="project" value="TreeGrafter"/>
</dbReference>
<dbReference type="GO" id="GO:0070475">
    <property type="term" value="P:rRNA base methylation"/>
    <property type="evidence" value="ECO:0007669"/>
    <property type="project" value="TreeGrafter"/>
</dbReference>
<dbReference type="RefSeq" id="WP_098468655.1">
    <property type="nucleotide sequence ID" value="NZ_PDJD01000001.1"/>
</dbReference>
<feature type="active site" evidence="5">
    <location>
        <position position="367"/>
    </location>
</feature>
<dbReference type="SUPFAM" id="SSF50249">
    <property type="entry name" value="Nucleic acid-binding proteins"/>
    <property type="match status" value="1"/>
</dbReference>
<keyword evidence="2 4" id="KW-0808">Transferase</keyword>
<protein>
    <submittedName>
        <fullName evidence="7">23S rRNA m(5)U-1939 methyltransferase</fullName>
    </submittedName>
</protein>
<feature type="binding site" evidence="4">
    <location>
        <position position="293"/>
    </location>
    <ligand>
        <name>S-adenosyl-L-methionine</name>
        <dbReference type="ChEBI" id="CHEBI:59789"/>
    </ligand>
</feature>
<feature type="binding site" evidence="4">
    <location>
        <position position="240"/>
    </location>
    <ligand>
        <name>S-adenosyl-L-methionine</name>
        <dbReference type="ChEBI" id="CHEBI:59789"/>
    </ligand>
</feature>
<dbReference type="SUPFAM" id="SSF53335">
    <property type="entry name" value="S-adenosyl-L-methionine-dependent methyltransferases"/>
    <property type="match status" value="1"/>
</dbReference>
<dbReference type="PANTHER" id="PTHR11061:SF30">
    <property type="entry name" value="TRNA (URACIL(54)-C(5))-METHYLTRANSFERASE"/>
    <property type="match status" value="1"/>
</dbReference>
<dbReference type="InterPro" id="IPR029063">
    <property type="entry name" value="SAM-dependent_MTases_sf"/>
</dbReference>